<reference evidence="2" key="1">
    <citation type="submission" date="2022-06" db="EMBL/GenBank/DDBJ databases">
        <title>Vallitalea longa sp. nov., an anaerobic bacterium isolated from marine sediment.</title>
        <authorList>
            <person name="Hirano S."/>
            <person name="Terahara T."/>
            <person name="Mori K."/>
            <person name="Hamada M."/>
            <person name="Matsumoto R."/>
            <person name="Kobayashi T."/>
        </authorList>
    </citation>
    <scope>NUCLEOTIDE SEQUENCE</scope>
    <source>
        <strain evidence="2">SH18-1</strain>
    </source>
</reference>
<dbReference type="InterPro" id="IPR005151">
    <property type="entry name" value="Tail-specific_protease"/>
</dbReference>
<evidence type="ECO:0000313" key="3">
    <source>
        <dbReference type="Proteomes" id="UP001144256"/>
    </source>
</evidence>
<evidence type="ECO:0000313" key="2">
    <source>
        <dbReference type="EMBL" id="GKX31228.1"/>
    </source>
</evidence>
<dbReference type="Pfam" id="PF03572">
    <property type="entry name" value="Peptidase_S41"/>
    <property type="match status" value="1"/>
</dbReference>
<dbReference type="PROSITE" id="PS51257">
    <property type="entry name" value="PROKAR_LIPOPROTEIN"/>
    <property type="match status" value="1"/>
</dbReference>
<organism evidence="2 3">
    <name type="scientific">Vallitalea longa</name>
    <dbReference type="NCBI Taxonomy" id="2936439"/>
    <lineage>
        <taxon>Bacteria</taxon>
        <taxon>Bacillati</taxon>
        <taxon>Bacillota</taxon>
        <taxon>Clostridia</taxon>
        <taxon>Lachnospirales</taxon>
        <taxon>Vallitaleaceae</taxon>
        <taxon>Vallitalea</taxon>
    </lineage>
</organism>
<evidence type="ECO:0000259" key="1">
    <source>
        <dbReference type="Pfam" id="PF03572"/>
    </source>
</evidence>
<dbReference type="RefSeq" id="WP_281818073.1">
    <property type="nucleotide sequence ID" value="NZ_BRLB01000015.1"/>
</dbReference>
<proteinExistence type="predicted"/>
<dbReference type="EMBL" id="BRLB01000015">
    <property type="protein sequence ID" value="GKX31228.1"/>
    <property type="molecule type" value="Genomic_DNA"/>
</dbReference>
<dbReference type="SUPFAM" id="SSF52096">
    <property type="entry name" value="ClpP/crotonase"/>
    <property type="match status" value="1"/>
</dbReference>
<dbReference type="InterPro" id="IPR029045">
    <property type="entry name" value="ClpP/crotonase-like_dom_sf"/>
</dbReference>
<name>A0A9W5YHE1_9FIRM</name>
<protein>
    <recommendedName>
        <fullName evidence="1">Tail specific protease domain-containing protein</fullName>
    </recommendedName>
</protein>
<accession>A0A9W5YHE1</accession>
<dbReference type="Proteomes" id="UP001144256">
    <property type="component" value="Unassembled WGS sequence"/>
</dbReference>
<feature type="domain" description="Tail specific protease" evidence="1">
    <location>
        <begin position="266"/>
        <end position="410"/>
    </location>
</feature>
<dbReference type="AlphaFoldDB" id="A0A9W5YHE1"/>
<gene>
    <name evidence="2" type="ORF">SH1V18_37080</name>
</gene>
<keyword evidence="3" id="KW-1185">Reference proteome</keyword>
<comment type="caution">
    <text evidence="2">The sequence shown here is derived from an EMBL/GenBank/DDBJ whole genome shotgun (WGS) entry which is preliminary data.</text>
</comment>
<sequence length="431" mass="49372">MKIGEIKYIILLVVVVIFLLIGCENTINQDIESSLDTISQDEISDDVDLWIEDIRYLQENLESKHKNMYHTISKEEFSKEVESLINDLPKLTDTGTIMRIKSLVAKIGDGHTAVCENINFRFFPLKFIVFDDGIYVINTIEEYKDILGTKLIKIGNEPIDDIINKMGEMVSSDNKIQLLNNTLNHIIIADYLKEYGYIGDINKGKFVFQDIDDKEISIEMNSIYNANAEKWLAVVNKYSKVANLSYVKNTKEPYWYEYLGDEKLIYFQYNSCMNNNQKPIKTLVQELSEFIEENDVEKFVFDMRNNGGGDSRIIKPLINYLAKNNELNKKDNLFVVIGASTFSSAILNTEEMQSETNATIIGTPTGGRPNHYGEVKTFTLPNNGITIKYSTKYFNASKNDDDSIYPDITVENTFRDFIDGIDTVMEEILSK</sequence>
<dbReference type="Gene3D" id="3.90.226.10">
    <property type="entry name" value="2-enoyl-CoA Hydratase, Chain A, domain 1"/>
    <property type="match status" value="2"/>
</dbReference>